<gene>
    <name evidence="3" type="ORF">ACFPBZ_15295</name>
</gene>
<comment type="caution">
    <text evidence="3">The sequence shown here is derived from an EMBL/GenBank/DDBJ whole genome shotgun (WGS) entry which is preliminary data.</text>
</comment>
<reference evidence="4" key="1">
    <citation type="journal article" date="2019" name="Int. J. Syst. Evol. Microbiol.">
        <title>The Global Catalogue of Microorganisms (GCM) 10K type strain sequencing project: providing services to taxonomists for standard genome sequencing and annotation.</title>
        <authorList>
            <consortium name="The Broad Institute Genomics Platform"/>
            <consortium name="The Broad Institute Genome Sequencing Center for Infectious Disease"/>
            <person name="Wu L."/>
            <person name="Ma J."/>
        </authorList>
    </citation>
    <scope>NUCLEOTIDE SEQUENCE [LARGE SCALE GENOMIC DNA]</scope>
    <source>
        <strain evidence="4">CGMCC 4.7093</strain>
    </source>
</reference>
<name>A0ABV9YLV8_9PSEU</name>
<feature type="domain" description="DUF4097" evidence="2">
    <location>
        <begin position="178"/>
        <end position="299"/>
    </location>
</feature>
<dbReference type="EMBL" id="JBHSIV010000015">
    <property type="protein sequence ID" value="MFC5063586.1"/>
    <property type="molecule type" value="Genomic_DNA"/>
</dbReference>
<protein>
    <submittedName>
        <fullName evidence="3">DUF4097 family beta strand repeat-containing protein</fullName>
    </submittedName>
</protein>
<feature type="region of interest" description="Disordered" evidence="1">
    <location>
        <begin position="1"/>
        <end position="27"/>
    </location>
</feature>
<evidence type="ECO:0000313" key="4">
    <source>
        <dbReference type="Proteomes" id="UP001595947"/>
    </source>
</evidence>
<evidence type="ECO:0000256" key="1">
    <source>
        <dbReference type="SAM" id="MobiDB-lite"/>
    </source>
</evidence>
<dbReference type="InterPro" id="IPR025164">
    <property type="entry name" value="Toastrack_DUF4097"/>
</dbReference>
<feature type="compositionally biased region" description="Basic and acidic residues" evidence="1">
    <location>
        <begin position="14"/>
        <end position="23"/>
    </location>
</feature>
<dbReference type="Proteomes" id="UP001595947">
    <property type="component" value="Unassembled WGS sequence"/>
</dbReference>
<feature type="compositionally biased region" description="Low complexity" evidence="1">
    <location>
        <begin position="1"/>
        <end position="13"/>
    </location>
</feature>
<evidence type="ECO:0000313" key="3">
    <source>
        <dbReference type="EMBL" id="MFC5063586.1"/>
    </source>
</evidence>
<dbReference type="Pfam" id="PF13349">
    <property type="entry name" value="DUF4097"/>
    <property type="match status" value="1"/>
</dbReference>
<keyword evidence="4" id="KW-1185">Reference proteome</keyword>
<sequence length="320" mass="32037">MSADDSSTPGPDDGSTRRHERFDTTGPADLLVEIDAGRVDVRLEASDQVRVDVVADTGSAPGWMQGLSGLVDAAGGLERRFGFDLGAIAGLGLRTDESAEERAARAVAGTEVTWEGGRLHVRSPREMALRTVPLAVTVHAPESSGVVVRAGAAPVDVAGTPGEVEIGTTGTVSLDRVAARSSIRCGAGDVTVGRVEGVLRCKGGAGDVFLDQVSASTEVVTGSGSVTAGRVSADLAVRCGSGDVTVRDASAGDLDLSTGAGSVRVGVHAGVDASVDLRSAAGSASSDLPVSATRPDSSSGTPLRIRGRAAAGNTRVGAAT</sequence>
<dbReference type="Gene3D" id="2.160.20.120">
    <property type="match status" value="1"/>
</dbReference>
<accession>A0ABV9YLV8</accession>
<dbReference type="RefSeq" id="WP_378036934.1">
    <property type="nucleotide sequence ID" value="NZ_JBHSIV010000015.1"/>
</dbReference>
<feature type="region of interest" description="Disordered" evidence="1">
    <location>
        <begin position="284"/>
        <end position="320"/>
    </location>
</feature>
<feature type="compositionally biased region" description="Polar residues" evidence="1">
    <location>
        <begin position="284"/>
        <end position="301"/>
    </location>
</feature>
<proteinExistence type="predicted"/>
<organism evidence="3 4">
    <name type="scientific">Actinomycetospora atypica</name>
    <dbReference type="NCBI Taxonomy" id="1290095"/>
    <lineage>
        <taxon>Bacteria</taxon>
        <taxon>Bacillati</taxon>
        <taxon>Actinomycetota</taxon>
        <taxon>Actinomycetes</taxon>
        <taxon>Pseudonocardiales</taxon>
        <taxon>Pseudonocardiaceae</taxon>
        <taxon>Actinomycetospora</taxon>
    </lineage>
</organism>
<evidence type="ECO:0000259" key="2">
    <source>
        <dbReference type="Pfam" id="PF13349"/>
    </source>
</evidence>